<dbReference type="PANTHER" id="PTHR30086">
    <property type="entry name" value="ARGININE EXPORTER PROTEIN ARGO"/>
    <property type="match status" value="1"/>
</dbReference>
<dbReference type="GO" id="GO:0015171">
    <property type="term" value="F:amino acid transmembrane transporter activity"/>
    <property type="evidence" value="ECO:0007669"/>
    <property type="project" value="TreeGrafter"/>
</dbReference>
<proteinExistence type="predicted"/>
<dbReference type="Pfam" id="PF01810">
    <property type="entry name" value="LysE"/>
    <property type="match status" value="1"/>
</dbReference>
<evidence type="ECO:0000256" key="1">
    <source>
        <dbReference type="ARBA" id="ARBA00004651"/>
    </source>
</evidence>
<keyword evidence="2" id="KW-1003">Cell membrane</keyword>
<evidence type="ECO:0000256" key="3">
    <source>
        <dbReference type="ARBA" id="ARBA00022692"/>
    </source>
</evidence>
<dbReference type="EMBL" id="QGAL01000018">
    <property type="protein sequence ID" value="TKK12397.1"/>
    <property type="molecule type" value="Genomic_DNA"/>
</dbReference>
<feature type="transmembrane region" description="Helical" evidence="7">
    <location>
        <begin position="89"/>
        <end position="111"/>
    </location>
</feature>
<evidence type="ECO:0000256" key="5">
    <source>
        <dbReference type="ARBA" id="ARBA00022989"/>
    </source>
</evidence>
<comment type="caution">
    <text evidence="8">The sequence shown here is derived from an EMBL/GenBank/DDBJ whole genome shotgun (WGS) entry which is preliminary data.</text>
</comment>
<reference evidence="8 9" key="1">
    <citation type="journal article" date="2019" name="Sci. Rep.">
        <title>Differences in resource use lead to coexistence of seed-transmitted microbial populations.</title>
        <authorList>
            <person name="Torres-Cortes G."/>
            <person name="Garcia B.J."/>
            <person name="Compant S."/>
            <person name="Rezki S."/>
            <person name="Jones P."/>
            <person name="Preveaux A."/>
            <person name="Briand M."/>
            <person name="Roulet A."/>
            <person name="Bouchez O."/>
            <person name="Jacobson D."/>
            <person name="Barret M."/>
        </authorList>
    </citation>
    <scope>NUCLEOTIDE SEQUENCE [LARGE SCALE GENOMIC DNA]</scope>
    <source>
        <strain evidence="8 9">CFBP13530</strain>
    </source>
</reference>
<accession>A0AB38NXI4</accession>
<comment type="subcellular location">
    <subcellularLocation>
        <location evidence="1">Cell membrane</location>
        <topology evidence="1">Multi-pass membrane protein</topology>
    </subcellularLocation>
</comment>
<evidence type="ECO:0000256" key="7">
    <source>
        <dbReference type="SAM" id="Phobius"/>
    </source>
</evidence>
<protein>
    <submittedName>
        <fullName evidence="8">Threonine transporter RhtB</fullName>
    </submittedName>
</protein>
<dbReference type="AlphaFoldDB" id="A0AB38NXI4"/>
<evidence type="ECO:0000313" key="8">
    <source>
        <dbReference type="EMBL" id="TKK12397.1"/>
    </source>
</evidence>
<organism evidence="8 9">
    <name type="scientific">Enterobacter cancerogenus</name>
    <dbReference type="NCBI Taxonomy" id="69218"/>
    <lineage>
        <taxon>Bacteria</taxon>
        <taxon>Pseudomonadati</taxon>
        <taxon>Pseudomonadota</taxon>
        <taxon>Gammaproteobacteria</taxon>
        <taxon>Enterobacterales</taxon>
        <taxon>Enterobacteriaceae</taxon>
        <taxon>Enterobacter</taxon>
        <taxon>Enterobacter cloacae complex</taxon>
    </lineage>
</organism>
<name>A0AB38NXI4_9ENTR</name>
<feature type="transmembrane region" description="Helical" evidence="7">
    <location>
        <begin position="47"/>
        <end position="68"/>
    </location>
</feature>
<keyword evidence="4" id="KW-0029">Amino-acid transport</keyword>
<dbReference type="Proteomes" id="UP000306327">
    <property type="component" value="Unassembled WGS sequence"/>
</dbReference>
<feature type="transmembrane region" description="Helical" evidence="7">
    <location>
        <begin position="123"/>
        <end position="147"/>
    </location>
</feature>
<dbReference type="PANTHER" id="PTHR30086:SF20">
    <property type="entry name" value="ARGININE EXPORTER PROTEIN ARGO-RELATED"/>
    <property type="match status" value="1"/>
</dbReference>
<feature type="transmembrane region" description="Helical" evidence="7">
    <location>
        <begin position="12"/>
        <end position="35"/>
    </location>
</feature>
<sequence length="161" mass="17483">MMLIMTKSISEGIGAGVCTASGVSLGLIIHTLIVSFGLGSLIMASEYVFWIIKLAGAAYLFYLAHNLLKSDGKINAVSGQKQYSSRISLFANGAVSNISYSKIMIFYLVFLPQFIKQGTTSPVIKMLTLGLTFACLTFLIKLPVALFSGLPLEWFKKICQP</sequence>
<gene>
    <name evidence="8" type="ORF">EcCFBP13530_23750</name>
</gene>
<keyword evidence="4" id="KW-0813">Transport</keyword>
<evidence type="ECO:0000313" key="9">
    <source>
        <dbReference type="Proteomes" id="UP000306327"/>
    </source>
</evidence>
<evidence type="ECO:0000256" key="4">
    <source>
        <dbReference type="ARBA" id="ARBA00022970"/>
    </source>
</evidence>
<evidence type="ECO:0000256" key="6">
    <source>
        <dbReference type="ARBA" id="ARBA00023136"/>
    </source>
</evidence>
<keyword evidence="3 7" id="KW-0812">Transmembrane</keyword>
<keyword evidence="6 7" id="KW-0472">Membrane</keyword>
<evidence type="ECO:0000256" key="2">
    <source>
        <dbReference type="ARBA" id="ARBA00022475"/>
    </source>
</evidence>
<dbReference type="GO" id="GO:0005886">
    <property type="term" value="C:plasma membrane"/>
    <property type="evidence" value="ECO:0007669"/>
    <property type="project" value="UniProtKB-SubCell"/>
</dbReference>
<keyword evidence="5 7" id="KW-1133">Transmembrane helix</keyword>
<dbReference type="InterPro" id="IPR001123">
    <property type="entry name" value="LeuE-type"/>
</dbReference>